<proteinExistence type="predicted"/>
<dbReference type="SUPFAM" id="SSF48317">
    <property type="entry name" value="Acid phosphatase/Vanadium-dependent haloperoxidase"/>
    <property type="match status" value="1"/>
</dbReference>
<feature type="domain" description="Phosphatidic acid phosphatase type 2/haloperoxidase" evidence="8">
    <location>
        <begin position="67"/>
        <end position="178"/>
    </location>
</feature>
<evidence type="ECO:0000256" key="1">
    <source>
        <dbReference type="ARBA" id="ARBA00004651"/>
    </source>
</evidence>
<dbReference type="RefSeq" id="WP_064074691.1">
    <property type="nucleotide sequence ID" value="NZ_CP096568.1"/>
</dbReference>
<feature type="transmembrane region" description="Helical" evidence="7">
    <location>
        <begin position="163"/>
        <end position="181"/>
    </location>
</feature>
<protein>
    <submittedName>
        <fullName evidence="9">Phosphatase PAP2 family protein</fullName>
    </submittedName>
</protein>
<dbReference type="PANTHER" id="PTHR14969:SF62">
    <property type="entry name" value="DECAPRENYLPHOSPHORYL-5-PHOSPHORIBOSE PHOSPHATASE RV3807C-RELATED"/>
    <property type="match status" value="1"/>
</dbReference>
<organism evidence="9 10">
    <name type="scientific">Rhodococcus qingshengii JCM 15477</name>
    <dbReference type="NCBI Taxonomy" id="1303681"/>
    <lineage>
        <taxon>Bacteria</taxon>
        <taxon>Bacillati</taxon>
        <taxon>Actinomycetota</taxon>
        <taxon>Actinomycetes</taxon>
        <taxon>Mycobacteriales</taxon>
        <taxon>Nocardiaceae</taxon>
        <taxon>Rhodococcus</taxon>
        <taxon>Rhodococcus erythropolis group</taxon>
    </lineage>
</organism>
<geneLocation type="plasmid" evidence="9 10">
    <name>pdjl-6-5</name>
</geneLocation>
<evidence type="ECO:0000313" key="9">
    <source>
        <dbReference type="EMBL" id="UPU47107.1"/>
    </source>
</evidence>
<evidence type="ECO:0000256" key="4">
    <source>
        <dbReference type="ARBA" id="ARBA00022801"/>
    </source>
</evidence>
<dbReference type="Pfam" id="PF01569">
    <property type="entry name" value="PAP2"/>
    <property type="match status" value="1"/>
</dbReference>
<evidence type="ECO:0000256" key="5">
    <source>
        <dbReference type="ARBA" id="ARBA00022989"/>
    </source>
</evidence>
<keyword evidence="10" id="KW-1185">Reference proteome</keyword>
<dbReference type="EMBL" id="CP096568">
    <property type="protein sequence ID" value="UPU47107.1"/>
    <property type="molecule type" value="Genomic_DNA"/>
</dbReference>
<gene>
    <name evidence="9" type="ORF">M0639_34095</name>
</gene>
<feature type="transmembrane region" description="Helical" evidence="7">
    <location>
        <begin position="35"/>
        <end position="55"/>
    </location>
</feature>
<accession>A0AB38RPF3</accession>
<sequence>MNTHNLALDGSGIDGSSYIDVTDFARDTPWLNEPMYLYTSIGIAFFGVLIIAAWWKARREDSATMAAVVAAPIAAVAAYLVNDAVKGVVEEPRPCNSYPTAFILEKCPPLADYSFPSNHTVVAAAVAAALFFVSWRWGTVAAVAAALMAFSRVYVGAHYPHDVIAGLVVGFVVGLVTALVLRKYVTALVEKLSTGPLRPLLSGATAPEQPEHNAITITMQGRRRAVGPTKQ</sequence>
<evidence type="ECO:0000313" key="10">
    <source>
        <dbReference type="Proteomes" id="UP000831484"/>
    </source>
</evidence>
<keyword evidence="6 7" id="KW-0472">Membrane</keyword>
<keyword evidence="3 7" id="KW-0812">Transmembrane</keyword>
<dbReference type="InterPro" id="IPR000326">
    <property type="entry name" value="PAP2/HPO"/>
</dbReference>
<comment type="subcellular location">
    <subcellularLocation>
        <location evidence="1">Cell membrane</location>
        <topology evidence="1">Multi-pass membrane protein</topology>
    </subcellularLocation>
</comment>
<dbReference type="Gene3D" id="1.20.144.10">
    <property type="entry name" value="Phosphatidic acid phosphatase type 2/haloperoxidase"/>
    <property type="match status" value="2"/>
</dbReference>
<keyword evidence="4" id="KW-0378">Hydrolase</keyword>
<evidence type="ECO:0000256" key="7">
    <source>
        <dbReference type="SAM" id="Phobius"/>
    </source>
</evidence>
<dbReference type="GO" id="GO:0016787">
    <property type="term" value="F:hydrolase activity"/>
    <property type="evidence" value="ECO:0007669"/>
    <property type="project" value="UniProtKB-KW"/>
</dbReference>
<keyword evidence="5 7" id="KW-1133">Transmembrane helix</keyword>
<evidence type="ECO:0000256" key="6">
    <source>
        <dbReference type="ARBA" id="ARBA00023136"/>
    </source>
</evidence>
<dbReference type="GO" id="GO:0005886">
    <property type="term" value="C:plasma membrane"/>
    <property type="evidence" value="ECO:0007669"/>
    <property type="project" value="UniProtKB-SubCell"/>
</dbReference>
<evidence type="ECO:0000256" key="2">
    <source>
        <dbReference type="ARBA" id="ARBA00022475"/>
    </source>
</evidence>
<dbReference type="Proteomes" id="UP000831484">
    <property type="component" value="Plasmid pdjl-6-5"/>
</dbReference>
<name>A0AB38RPF3_RHOSG</name>
<dbReference type="PANTHER" id="PTHR14969">
    <property type="entry name" value="SPHINGOSINE-1-PHOSPHATE PHOSPHOHYDROLASE"/>
    <property type="match status" value="1"/>
</dbReference>
<evidence type="ECO:0000259" key="8">
    <source>
        <dbReference type="SMART" id="SM00014"/>
    </source>
</evidence>
<dbReference type="AlphaFoldDB" id="A0AB38RPF3"/>
<keyword evidence="2" id="KW-1003">Cell membrane</keyword>
<reference evidence="10" key="1">
    <citation type="journal article" date="2022" name="Environ. Microbiol.">
        <title>Functional analysis, diversity, and distribution of carbendazim hydrolases MheI and CbmA, responsible for the initial step in carbendazim degradation.</title>
        <authorList>
            <person name="Zhang M."/>
            <person name="Bai X."/>
            <person name="Li Q."/>
            <person name="Zhang L."/>
            <person name="Zhu Q."/>
            <person name="Gao S."/>
            <person name="Ke Z."/>
            <person name="Jiang M."/>
            <person name="Hu J."/>
            <person name="Qiu J."/>
            <person name="Hong Q."/>
        </authorList>
    </citation>
    <scope>NUCLEOTIDE SEQUENCE [LARGE SCALE GENOMIC DNA]</scope>
    <source>
        <strain evidence="10">djl-6</strain>
    </source>
</reference>
<dbReference type="SMART" id="SM00014">
    <property type="entry name" value="acidPPc"/>
    <property type="match status" value="1"/>
</dbReference>
<keyword evidence="9" id="KW-0614">Plasmid</keyword>
<evidence type="ECO:0000256" key="3">
    <source>
        <dbReference type="ARBA" id="ARBA00022692"/>
    </source>
</evidence>
<dbReference type="InterPro" id="IPR036938">
    <property type="entry name" value="PAP2/HPO_sf"/>
</dbReference>